<reference evidence="2 3" key="1">
    <citation type="submission" date="2023-07" db="EMBL/GenBank/DDBJ databases">
        <title>Genomic Encyclopedia of Type Strains, Phase IV (KMG-IV): sequencing the most valuable type-strain genomes for metagenomic binning, comparative biology and taxonomic classification.</title>
        <authorList>
            <person name="Goeker M."/>
        </authorList>
    </citation>
    <scope>NUCLEOTIDE SEQUENCE [LARGE SCALE GENOMIC DNA]</scope>
    <source>
        <strain evidence="2 3">DSM 4006</strain>
    </source>
</reference>
<evidence type="ECO:0000256" key="1">
    <source>
        <dbReference type="SAM" id="Phobius"/>
    </source>
</evidence>
<gene>
    <name evidence="2" type="ORF">J2S03_000522</name>
</gene>
<protein>
    <submittedName>
        <fullName evidence="2">Uncharacterized protein</fullName>
    </submittedName>
</protein>
<accession>A0ABT9XEI9</accession>
<comment type="caution">
    <text evidence="2">The sequence shown here is derived from an EMBL/GenBank/DDBJ whole genome shotgun (WGS) entry which is preliminary data.</text>
</comment>
<feature type="transmembrane region" description="Helical" evidence="1">
    <location>
        <begin position="90"/>
        <end position="109"/>
    </location>
</feature>
<keyword evidence="1" id="KW-1133">Transmembrane helix</keyword>
<sequence>MRFLKWITAIVTCLFALYTALQAMQIASAGAVNQIPQLEGDGGGGMVFALLCFIAGVLCMLKPIIALFCYTLTVLAGVVVGIIYDDPVLWMWAGGALILTGCCYASHRWKKTHRPANKRDVQKSAAHAKA</sequence>
<keyword evidence="3" id="KW-1185">Reference proteome</keyword>
<feature type="transmembrane region" description="Helical" evidence="1">
    <location>
        <begin position="45"/>
        <end position="61"/>
    </location>
</feature>
<proteinExistence type="predicted"/>
<name>A0ABT9XEI9_9BACL</name>
<feature type="transmembrane region" description="Helical" evidence="1">
    <location>
        <begin position="66"/>
        <end position="84"/>
    </location>
</feature>
<evidence type="ECO:0000313" key="3">
    <source>
        <dbReference type="Proteomes" id="UP001232973"/>
    </source>
</evidence>
<dbReference type="EMBL" id="JAUSTP010000002">
    <property type="protein sequence ID" value="MDQ0188710.1"/>
    <property type="molecule type" value="Genomic_DNA"/>
</dbReference>
<evidence type="ECO:0000313" key="2">
    <source>
        <dbReference type="EMBL" id="MDQ0188710.1"/>
    </source>
</evidence>
<keyword evidence="1" id="KW-0812">Transmembrane</keyword>
<dbReference type="RefSeq" id="WP_274455306.1">
    <property type="nucleotide sequence ID" value="NZ_CP067097.1"/>
</dbReference>
<organism evidence="2 3">
    <name type="scientific">Alicyclobacillus cycloheptanicus</name>
    <dbReference type="NCBI Taxonomy" id="1457"/>
    <lineage>
        <taxon>Bacteria</taxon>
        <taxon>Bacillati</taxon>
        <taxon>Bacillota</taxon>
        <taxon>Bacilli</taxon>
        <taxon>Bacillales</taxon>
        <taxon>Alicyclobacillaceae</taxon>
        <taxon>Alicyclobacillus</taxon>
    </lineage>
</organism>
<dbReference type="Proteomes" id="UP001232973">
    <property type="component" value="Unassembled WGS sequence"/>
</dbReference>
<keyword evidence="1" id="KW-0472">Membrane</keyword>